<dbReference type="AlphaFoldDB" id="A0A420B7B7"/>
<proteinExistence type="predicted"/>
<dbReference type="PROSITE" id="PS51257">
    <property type="entry name" value="PROKAR_LIPOPROTEIN"/>
    <property type="match status" value="1"/>
</dbReference>
<dbReference type="Proteomes" id="UP000286246">
    <property type="component" value="Unassembled WGS sequence"/>
</dbReference>
<keyword evidence="2" id="KW-1185">Reference proteome</keyword>
<comment type="caution">
    <text evidence="1">The sequence shown here is derived from an EMBL/GenBank/DDBJ whole genome shotgun (WGS) entry which is preliminary data.</text>
</comment>
<dbReference type="SUPFAM" id="SSF48452">
    <property type="entry name" value="TPR-like"/>
    <property type="match status" value="1"/>
</dbReference>
<evidence type="ECO:0000313" key="1">
    <source>
        <dbReference type="EMBL" id="RKE52607.1"/>
    </source>
</evidence>
<dbReference type="Gene3D" id="1.25.40.390">
    <property type="match status" value="1"/>
</dbReference>
<reference evidence="1 2" key="1">
    <citation type="submission" date="2018-09" db="EMBL/GenBank/DDBJ databases">
        <title>Genomic Encyclopedia of Type Strains, Phase III (KMG-III): the genomes of soil and plant-associated and newly described type strains.</title>
        <authorList>
            <person name="Whitman W."/>
        </authorList>
    </citation>
    <scope>NUCLEOTIDE SEQUENCE [LARGE SCALE GENOMIC DNA]</scope>
    <source>
        <strain evidence="1 2">CECT 7938</strain>
    </source>
</reference>
<dbReference type="OrthoDB" id="9766256at2"/>
<name>A0A420B7B7_SPHD1</name>
<protein>
    <submittedName>
        <fullName evidence="1">SusD-like starch-binding protein associating with outer membrane</fullName>
    </submittedName>
</protein>
<accession>A0A420B7B7</accession>
<dbReference type="RefSeq" id="WP_120259630.1">
    <property type="nucleotide sequence ID" value="NZ_RAPY01000002.1"/>
</dbReference>
<sequence>MKLNILNKTKIYLLVALLGVGITSCDKALDINTDPNNGSLEQGTPELVFPAAVASTAGSIGTEYAILGGIWSQYWTQSPVAAQYRTIDAYEINSSDFNNSFAEAFAGGLNDYNFVINKAKELNKPKFVLMGTVMKAYTYQMLLDIYDQLPYSEAFQGANNLQPKYEDGYTVYKGLLAEIDAALSGDITQGGVAVGDLVFGDRTRGWESNMDSWVAFANTLKLKFYLRMAYVQPAEAEAGIKALYSSGAKFLTIDASMKGFENAENKSNPLYEFNFRKLNINTNLRASKTFISWLQANGDPRIDFYFSKVGSNPFLGNNQGDYANPDPALANVSVAKIAANADAKFISSAESYFLQAEARERYFGGNGGKDAYESGVTAAFRDAGFESAAATLLAGNYKYKMGGTFEEKLEQIIVQKWASLPGNQALEGFIEKNRTGYPKTSIVYSTDLNYIPGQFVVSKTSKIGNALPKRIVLPDSERKTNTNTPPIVPITNKIWWDKK</sequence>
<dbReference type="EMBL" id="RAPY01000002">
    <property type="protein sequence ID" value="RKE52607.1"/>
    <property type="molecule type" value="Genomic_DNA"/>
</dbReference>
<dbReference type="Pfam" id="PF12771">
    <property type="entry name" value="SusD-like_2"/>
    <property type="match status" value="1"/>
</dbReference>
<dbReference type="InterPro" id="IPR041662">
    <property type="entry name" value="SusD-like_2"/>
</dbReference>
<organism evidence="1 2">
    <name type="scientific">Sphingobacterium detergens</name>
    <dbReference type="NCBI Taxonomy" id="1145106"/>
    <lineage>
        <taxon>Bacteria</taxon>
        <taxon>Pseudomonadati</taxon>
        <taxon>Bacteroidota</taxon>
        <taxon>Sphingobacteriia</taxon>
        <taxon>Sphingobacteriales</taxon>
        <taxon>Sphingobacteriaceae</taxon>
        <taxon>Sphingobacterium</taxon>
    </lineage>
</organism>
<gene>
    <name evidence="1" type="ORF">DFQ12_2849</name>
</gene>
<evidence type="ECO:0000313" key="2">
    <source>
        <dbReference type="Proteomes" id="UP000286246"/>
    </source>
</evidence>
<dbReference type="InterPro" id="IPR011990">
    <property type="entry name" value="TPR-like_helical_dom_sf"/>
</dbReference>